<name>A0A9X3WP60_9BACI</name>
<protein>
    <submittedName>
        <fullName evidence="1">Uncharacterized protein</fullName>
    </submittedName>
</protein>
<reference evidence="1" key="1">
    <citation type="submission" date="2022-06" db="EMBL/GenBank/DDBJ databases">
        <title>Aquibacillus sp. a new bacterium isolated from soil saline samples.</title>
        <authorList>
            <person name="Galisteo C."/>
            <person name="De La Haba R."/>
            <person name="Sanchez-Porro C."/>
            <person name="Ventosa A."/>
        </authorList>
    </citation>
    <scope>NUCLEOTIDE SEQUENCE</scope>
    <source>
        <strain evidence="1">JCM 12387</strain>
    </source>
</reference>
<dbReference type="EMBL" id="JAMQJZ010000022">
    <property type="protein sequence ID" value="MDC3422520.1"/>
    <property type="molecule type" value="Genomic_DNA"/>
</dbReference>
<keyword evidence="2" id="KW-1185">Reference proteome</keyword>
<dbReference type="AlphaFoldDB" id="A0A9X3WP60"/>
<dbReference type="RefSeq" id="WP_259868004.1">
    <property type="nucleotide sequence ID" value="NZ_JAMQJZ010000022.1"/>
</dbReference>
<gene>
    <name evidence="1" type="ORF">NC661_19390</name>
</gene>
<proteinExistence type="predicted"/>
<evidence type="ECO:0000313" key="2">
    <source>
        <dbReference type="Proteomes" id="UP001145072"/>
    </source>
</evidence>
<sequence length="70" mass="7989">MSEYDLYAKERKAIDALLRAGYQIKGMQDNLDGAMIYFEKKGKELEQLQVIKADTRKYVSNIIFSGRPGA</sequence>
<comment type="caution">
    <text evidence="1">The sequence shown here is derived from an EMBL/GenBank/DDBJ whole genome shotgun (WGS) entry which is preliminary data.</text>
</comment>
<organism evidence="1 2">
    <name type="scientific">Aquibacillus koreensis</name>
    <dbReference type="NCBI Taxonomy" id="279446"/>
    <lineage>
        <taxon>Bacteria</taxon>
        <taxon>Bacillati</taxon>
        <taxon>Bacillota</taxon>
        <taxon>Bacilli</taxon>
        <taxon>Bacillales</taxon>
        <taxon>Bacillaceae</taxon>
        <taxon>Aquibacillus</taxon>
    </lineage>
</organism>
<dbReference type="Proteomes" id="UP001145072">
    <property type="component" value="Unassembled WGS sequence"/>
</dbReference>
<accession>A0A9X3WP60</accession>
<evidence type="ECO:0000313" key="1">
    <source>
        <dbReference type="EMBL" id="MDC3422520.1"/>
    </source>
</evidence>